<feature type="transmembrane region" description="Helical" evidence="1">
    <location>
        <begin position="123"/>
        <end position="143"/>
    </location>
</feature>
<proteinExistence type="predicted"/>
<organism evidence="2 3">
    <name type="scientific">Ornithinibacillus halophilus</name>
    <dbReference type="NCBI Taxonomy" id="930117"/>
    <lineage>
        <taxon>Bacteria</taxon>
        <taxon>Bacillati</taxon>
        <taxon>Bacillota</taxon>
        <taxon>Bacilli</taxon>
        <taxon>Bacillales</taxon>
        <taxon>Bacillaceae</taxon>
        <taxon>Ornithinibacillus</taxon>
    </lineage>
</organism>
<gene>
    <name evidence="2" type="ORF">SAMN05216225_103120</name>
</gene>
<keyword evidence="1" id="KW-0472">Membrane</keyword>
<dbReference type="AlphaFoldDB" id="A0A1M5JJC5"/>
<dbReference type="EMBL" id="FQVW01000031">
    <property type="protein sequence ID" value="SHG40598.1"/>
    <property type="molecule type" value="Genomic_DNA"/>
</dbReference>
<keyword evidence="1" id="KW-1133">Transmembrane helix</keyword>
<protein>
    <submittedName>
        <fullName evidence="2">Spore cortex biosynthesis protein YabQ</fullName>
    </submittedName>
</protein>
<feature type="transmembrane region" description="Helical" evidence="1">
    <location>
        <begin position="149"/>
        <end position="165"/>
    </location>
</feature>
<evidence type="ECO:0000313" key="3">
    <source>
        <dbReference type="Proteomes" id="UP000183988"/>
    </source>
</evidence>
<dbReference type="OrthoDB" id="1653819at2"/>
<sequence>MTLNIQFLTMITMISGGFYLGMAVDTFRRFDRHWKSKKFLVYLLEVCFWLSQTFILYYLLFLVNSGELRFYVFAATLLGYATYQVIAANFYKRLLERLIVIIKQVYNFFERLFIALVYKPIKYLIQLLIAFIIFIVGMAWTVIQFCFKLLFAPIKWVFGLIYRLLPDKVKLFLHNLAGFYSKIKNIIIKWVKYISSKRR</sequence>
<dbReference type="RefSeq" id="WP_072891163.1">
    <property type="nucleotide sequence ID" value="NZ_FQVW01000031.1"/>
</dbReference>
<keyword evidence="1" id="KW-0812">Transmembrane</keyword>
<dbReference type="NCBIfam" id="TIGR02893">
    <property type="entry name" value="spore_yabQ"/>
    <property type="match status" value="1"/>
</dbReference>
<dbReference type="InterPro" id="IPR019074">
    <property type="entry name" value="YabQ"/>
</dbReference>
<dbReference type="Proteomes" id="UP000183988">
    <property type="component" value="Unassembled WGS sequence"/>
</dbReference>
<keyword evidence="3" id="KW-1185">Reference proteome</keyword>
<evidence type="ECO:0000256" key="1">
    <source>
        <dbReference type="SAM" id="Phobius"/>
    </source>
</evidence>
<name>A0A1M5JJC5_9BACI</name>
<feature type="transmembrane region" description="Helical" evidence="1">
    <location>
        <begin position="39"/>
        <end position="62"/>
    </location>
</feature>
<dbReference type="Pfam" id="PF09578">
    <property type="entry name" value="Spore_YabQ"/>
    <property type="match status" value="1"/>
</dbReference>
<feature type="transmembrane region" description="Helical" evidence="1">
    <location>
        <begin position="68"/>
        <end position="91"/>
    </location>
</feature>
<reference evidence="2 3" key="1">
    <citation type="submission" date="2016-11" db="EMBL/GenBank/DDBJ databases">
        <authorList>
            <person name="Jaros S."/>
            <person name="Januszkiewicz K."/>
            <person name="Wedrychowicz H."/>
        </authorList>
    </citation>
    <scope>NUCLEOTIDE SEQUENCE [LARGE SCALE GENOMIC DNA]</scope>
    <source>
        <strain evidence="2 3">IBRC-M 10683</strain>
    </source>
</reference>
<dbReference type="STRING" id="930117.SAMN05216225_103120"/>
<feature type="transmembrane region" description="Helical" evidence="1">
    <location>
        <begin position="6"/>
        <end position="27"/>
    </location>
</feature>
<accession>A0A1M5JJC5</accession>
<evidence type="ECO:0000313" key="2">
    <source>
        <dbReference type="EMBL" id="SHG40598.1"/>
    </source>
</evidence>